<reference evidence="2" key="1">
    <citation type="submission" date="2020-12" db="EMBL/GenBank/DDBJ databases">
        <title>The genome sequence of Inhella sp. 4Y17.</title>
        <authorList>
            <person name="Liu Y."/>
        </authorList>
    </citation>
    <scope>NUCLEOTIDE SEQUENCE</scope>
    <source>
        <strain evidence="2">4Y10</strain>
    </source>
</reference>
<protein>
    <submittedName>
        <fullName evidence="2">DUF1801 domain-containing protein</fullName>
    </submittedName>
</protein>
<dbReference type="EMBL" id="JAEDAL010000003">
    <property type="protein sequence ID" value="MBH9553054.1"/>
    <property type="molecule type" value="Genomic_DNA"/>
</dbReference>
<keyword evidence="3" id="KW-1185">Reference proteome</keyword>
<comment type="caution">
    <text evidence="2">The sequence shown here is derived from an EMBL/GenBank/DDBJ whole genome shotgun (WGS) entry which is preliminary data.</text>
</comment>
<dbReference type="AlphaFoldDB" id="A0A931NDW3"/>
<dbReference type="RefSeq" id="WP_198100657.1">
    <property type="nucleotide sequence ID" value="NZ_JAEDAL010000003.1"/>
</dbReference>
<organism evidence="2 3">
    <name type="scientific">Inhella gelatinilytica</name>
    <dbReference type="NCBI Taxonomy" id="2795030"/>
    <lineage>
        <taxon>Bacteria</taxon>
        <taxon>Pseudomonadati</taxon>
        <taxon>Pseudomonadota</taxon>
        <taxon>Betaproteobacteria</taxon>
        <taxon>Burkholderiales</taxon>
        <taxon>Sphaerotilaceae</taxon>
        <taxon>Inhella</taxon>
    </lineage>
</organism>
<evidence type="ECO:0000313" key="2">
    <source>
        <dbReference type="EMBL" id="MBH9553054.1"/>
    </source>
</evidence>
<feature type="domain" description="YdhG-like" evidence="1">
    <location>
        <begin position="27"/>
        <end position="129"/>
    </location>
</feature>
<evidence type="ECO:0000259" key="1">
    <source>
        <dbReference type="Pfam" id="PF08818"/>
    </source>
</evidence>
<dbReference type="Pfam" id="PF08818">
    <property type="entry name" value="DUF1801"/>
    <property type="match status" value="1"/>
</dbReference>
<accession>A0A931NDW3</accession>
<sequence length="141" mass="15628">MATLKTQPNEASVADYLAARASPEQHADCEVLMALLQRLTGAPPKMWGPSIVGYGRYRYRYASGHAGEWCRSGFAVRGKDLVVYLLAEGPAQGELLSRLGRHKMSKSCLYFKRLSDIDLGVLELLVKGALNELSRRYPDPD</sequence>
<gene>
    <name evidence="2" type="ORF">I7X43_09310</name>
</gene>
<dbReference type="Proteomes" id="UP000620139">
    <property type="component" value="Unassembled WGS sequence"/>
</dbReference>
<dbReference type="InterPro" id="IPR014922">
    <property type="entry name" value="YdhG-like"/>
</dbReference>
<name>A0A931NDW3_9BURK</name>
<proteinExistence type="predicted"/>
<evidence type="ECO:0000313" key="3">
    <source>
        <dbReference type="Proteomes" id="UP000620139"/>
    </source>
</evidence>